<dbReference type="PANTHER" id="PTHR35936">
    <property type="entry name" value="MEMBRANE-BOUND LYTIC MUREIN TRANSGLYCOSYLASE F"/>
    <property type="match status" value="1"/>
</dbReference>
<dbReference type="PROSITE" id="PS51257">
    <property type="entry name" value="PROKAR_LIPOPROTEIN"/>
    <property type="match status" value="1"/>
</dbReference>
<reference evidence="3 4" key="1">
    <citation type="submission" date="2020-07" db="EMBL/GenBank/DDBJ databases">
        <title>Gai3-2, isolated from salt lake.</title>
        <authorList>
            <person name="Cui H."/>
            <person name="Shi X."/>
        </authorList>
    </citation>
    <scope>NUCLEOTIDE SEQUENCE [LARGE SCALE GENOMIC DNA]</scope>
    <source>
        <strain evidence="3 4">Gai3-2</strain>
    </source>
</reference>
<dbReference type="Pfam" id="PF00497">
    <property type="entry name" value="SBP_bac_3"/>
    <property type="match status" value="1"/>
</dbReference>
<evidence type="ECO:0000313" key="3">
    <source>
        <dbReference type="EMBL" id="QLG26371.1"/>
    </source>
</evidence>
<sequence>MQRRSYLKSTGAAAAGLTTAGCLGFGGGGDGGETIEIGSDIPYRPFEYENEQGELVGFDVDIAEAVFSGELGYEYEFVPNSFDTIIPSLKNGNFRVIMSAMTINDERAQQVDFSDPYFTAYQTIVVRNDSDITSKEDLRGKRVGVQKGTTGADAAAELQSEFDGELQINEYDQIPDAFSALLNNQVVAVINDNTVSAEFVDQNGDQVRFVEGEGEAAAQGEDAPPYLTLTVENYGIAFRQDDDDFREEVNGALQSIRESGEYDEIYNEYFSG</sequence>
<dbReference type="OrthoDB" id="30671at2157"/>
<dbReference type="EMBL" id="CP058529">
    <property type="protein sequence ID" value="QLG26371.1"/>
    <property type="molecule type" value="Genomic_DNA"/>
</dbReference>
<keyword evidence="1" id="KW-0732">Signal</keyword>
<protein>
    <submittedName>
        <fullName evidence="3">Basic amino acid ABC transporter substrate-binding protein</fullName>
    </submittedName>
</protein>
<name>A0A7D5GFX3_9EURY</name>
<dbReference type="Proteomes" id="UP000509750">
    <property type="component" value="Chromosome"/>
</dbReference>
<dbReference type="InterPro" id="IPR001638">
    <property type="entry name" value="Solute-binding_3/MltF_N"/>
</dbReference>
<dbReference type="SMART" id="SM00062">
    <property type="entry name" value="PBPb"/>
    <property type="match status" value="1"/>
</dbReference>
<dbReference type="RefSeq" id="WP_179167946.1">
    <property type="nucleotide sequence ID" value="NZ_CP058529.1"/>
</dbReference>
<organism evidence="3 4">
    <name type="scientific">Halorarum halophilum</name>
    <dbReference type="NCBI Taxonomy" id="2743090"/>
    <lineage>
        <taxon>Archaea</taxon>
        <taxon>Methanobacteriati</taxon>
        <taxon>Methanobacteriota</taxon>
        <taxon>Stenosarchaea group</taxon>
        <taxon>Halobacteria</taxon>
        <taxon>Halobacteriales</taxon>
        <taxon>Haloferacaceae</taxon>
        <taxon>Halorarum</taxon>
    </lineage>
</organism>
<dbReference type="CDD" id="cd13624">
    <property type="entry name" value="PBP2_Arg_Lys_His"/>
    <property type="match status" value="1"/>
</dbReference>
<evidence type="ECO:0000256" key="1">
    <source>
        <dbReference type="ARBA" id="ARBA00022729"/>
    </source>
</evidence>
<gene>
    <name evidence="3" type="ORF">HUG10_01905</name>
</gene>
<dbReference type="AlphaFoldDB" id="A0A7D5GFX3"/>
<dbReference type="KEGG" id="halg:HUG10_01905"/>
<feature type="domain" description="Solute-binding protein family 3/N-terminal" evidence="2">
    <location>
        <begin position="34"/>
        <end position="272"/>
    </location>
</feature>
<dbReference type="GeneID" id="56027548"/>
<dbReference type="Gene3D" id="3.40.190.10">
    <property type="entry name" value="Periplasmic binding protein-like II"/>
    <property type="match status" value="2"/>
</dbReference>
<accession>A0A7D5GFX3</accession>
<proteinExistence type="predicted"/>
<keyword evidence="4" id="KW-1185">Reference proteome</keyword>
<dbReference type="PANTHER" id="PTHR35936:SF17">
    <property type="entry name" value="ARGININE-BINDING EXTRACELLULAR PROTEIN ARTP"/>
    <property type="match status" value="1"/>
</dbReference>
<evidence type="ECO:0000313" key="4">
    <source>
        <dbReference type="Proteomes" id="UP000509750"/>
    </source>
</evidence>
<dbReference type="SUPFAM" id="SSF53850">
    <property type="entry name" value="Periplasmic binding protein-like II"/>
    <property type="match status" value="1"/>
</dbReference>
<evidence type="ECO:0000259" key="2">
    <source>
        <dbReference type="SMART" id="SM00062"/>
    </source>
</evidence>